<dbReference type="PIRSF" id="PIRSF006304">
    <property type="entry name" value="GatC"/>
    <property type="match status" value="1"/>
</dbReference>
<keyword evidence="4" id="KW-0762">Sugar transport</keyword>
<evidence type="ECO:0000256" key="6">
    <source>
        <dbReference type="ARBA" id="ARBA00022692"/>
    </source>
</evidence>
<feature type="transmembrane region" description="Helical" evidence="9">
    <location>
        <begin position="6"/>
        <end position="27"/>
    </location>
</feature>
<dbReference type="GO" id="GO:0009401">
    <property type="term" value="P:phosphoenolpyruvate-dependent sugar phosphotransferase system"/>
    <property type="evidence" value="ECO:0007669"/>
    <property type="project" value="UniProtKB-KW"/>
</dbReference>
<feature type="transmembrane region" description="Helical" evidence="9">
    <location>
        <begin position="216"/>
        <end position="238"/>
    </location>
</feature>
<reference evidence="11 12" key="1">
    <citation type="submission" date="2019-03" db="EMBL/GenBank/DDBJ databases">
        <title>Diversity of the mouse oral microbiome.</title>
        <authorList>
            <person name="Joseph S."/>
            <person name="Aduse-Opoku J."/>
            <person name="Curtis M."/>
            <person name="Wade W."/>
            <person name="Hashim A."/>
        </authorList>
    </citation>
    <scope>NUCLEOTIDE SEQUENCE [LARGE SCALE GENOMIC DNA]</scope>
    <source>
        <strain evidence="11 12">WM131</strain>
    </source>
</reference>
<evidence type="ECO:0000256" key="5">
    <source>
        <dbReference type="ARBA" id="ARBA00022683"/>
    </source>
</evidence>
<feature type="transmembrane region" description="Helical" evidence="9">
    <location>
        <begin position="303"/>
        <end position="322"/>
    </location>
</feature>
<dbReference type="EMBL" id="SPPD01000014">
    <property type="protein sequence ID" value="TFU97228.1"/>
    <property type="molecule type" value="Genomic_DNA"/>
</dbReference>
<keyword evidence="7 9" id="KW-1133">Transmembrane helix</keyword>
<feature type="transmembrane region" description="Helical" evidence="9">
    <location>
        <begin position="351"/>
        <end position="369"/>
    </location>
</feature>
<evidence type="ECO:0000256" key="7">
    <source>
        <dbReference type="ARBA" id="ARBA00022989"/>
    </source>
</evidence>
<dbReference type="PANTHER" id="PTHR37324:SF2">
    <property type="entry name" value="PTS SYSTEM GALACTITOL-SPECIFIC EIIC COMPONENT"/>
    <property type="match status" value="1"/>
</dbReference>
<proteinExistence type="predicted"/>
<keyword evidence="2" id="KW-0813">Transport</keyword>
<dbReference type="InterPro" id="IPR013853">
    <property type="entry name" value="EIIC-GAT"/>
</dbReference>
<evidence type="ECO:0000313" key="11">
    <source>
        <dbReference type="EMBL" id="TFU97228.1"/>
    </source>
</evidence>
<dbReference type="Pfam" id="PF03611">
    <property type="entry name" value="EIIC-GAT"/>
    <property type="match status" value="1"/>
</dbReference>
<keyword evidence="3" id="KW-1003">Cell membrane</keyword>
<evidence type="ECO:0000259" key="10">
    <source>
        <dbReference type="PROSITE" id="PS51104"/>
    </source>
</evidence>
<feature type="transmembrane region" description="Helical" evidence="9">
    <location>
        <begin position="34"/>
        <end position="52"/>
    </location>
</feature>
<dbReference type="OrthoDB" id="9787936at2"/>
<organism evidence="11 12">
    <name type="scientific">Streptococcus cuniculi</name>
    <dbReference type="NCBI Taxonomy" id="1432788"/>
    <lineage>
        <taxon>Bacteria</taxon>
        <taxon>Bacillati</taxon>
        <taxon>Bacillota</taxon>
        <taxon>Bacilli</taxon>
        <taxon>Lactobacillales</taxon>
        <taxon>Streptococcaceae</taxon>
        <taxon>Streptococcus</taxon>
    </lineage>
</organism>
<dbReference type="RefSeq" id="WP_135182493.1">
    <property type="nucleotide sequence ID" value="NZ_JADGKZ010000014.1"/>
</dbReference>
<comment type="subcellular location">
    <subcellularLocation>
        <location evidence="1">Cell membrane</location>
        <topology evidence="1">Multi-pass membrane protein</topology>
    </subcellularLocation>
</comment>
<dbReference type="AlphaFoldDB" id="A0A4Y9JAM3"/>
<protein>
    <submittedName>
        <fullName evidence="11">PTS galactitol transporter subunit IIC</fullName>
    </submittedName>
</protein>
<evidence type="ECO:0000256" key="3">
    <source>
        <dbReference type="ARBA" id="ARBA00022475"/>
    </source>
</evidence>
<dbReference type="PROSITE" id="PS51104">
    <property type="entry name" value="PTS_EIIC_TYPE_2"/>
    <property type="match status" value="1"/>
</dbReference>
<feature type="transmembrane region" description="Helical" evidence="9">
    <location>
        <begin position="132"/>
        <end position="156"/>
    </location>
</feature>
<sequence length="446" mass="48066">MEFLQYIIDLGTAVMLPLVIFVIALLFGVKIGKAFYSAISIGIGFIGIGIIVDFMNAQIGPAAQAMAENFGLTLTVIDLGWPGMSPITWASSIALVAIPIAVLVNIVMLVLKMTRVVNVDIWNVWHMTFTGAIAYVATGNYWIGILGVIVHAMIAYKFGDWFCYDTDEYFGLEGIAVPHGTSAYMAPIAVIVDTIIEKIPGLNNINLDHEKIEKRLGVFGQPVVVALFLGLIIGILAGYDVKNILQLAIKVAAVISLLPKVIKPVMEGLLPISEVVKAKLQARFKGADFLIGLDPAILLGDPVVVSAGLIFIPLTIIIALIVPGNEVMPFGDLATIGFFIAMGVAVHKGNLFRTLISGIVIMFMTIWIANQSIGLTTKLAETTGTLSDSASRVAALDQGGSPVTYIFTQLFNMTNLIGFVIIGIIYAIGLYLTWTRYKKMEKENVA</sequence>
<dbReference type="GO" id="GO:0015577">
    <property type="term" value="F:galactitol transmembrane transporter activity"/>
    <property type="evidence" value="ECO:0007669"/>
    <property type="project" value="InterPro"/>
</dbReference>
<evidence type="ECO:0000256" key="1">
    <source>
        <dbReference type="ARBA" id="ARBA00004651"/>
    </source>
</evidence>
<feature type="transmembrane region" description="Helical" evidence="9">
    <location>
        <begin position="89"/>
        <end position="111"/>
    </location>
</feature>
<dbReference type="InterPro" id="IPR004703">
    <property type="entry name" value="PTS_sugar-sp_permease"/>
</dbReference>
<evidence type="ECO:0000256" key="2">
    <source>
        <dbReference type="ARBA" id="ARBA00022448"/>
    </source>
</evidence>
<evidence type="ECO:0000256" key="9">
    <source>
        <dbReference type="SAM" id="Phobius"/>
    </source>
</evidence>
<keyword evidence="6 9" id="KW-0812">Transmembrane</keyword>
<feature type="transmembrane region" description="Helical" evidence="9">
    <location>
        <begin position="416"/>
        <end position="434"/>
    </location>
</feature>
<name>A0A4Y9JAM3_9STRE</name>
<dbReference type="Proteomes" id="UP000297253">
    <property type="component" value="Unassembled WGS sequence"/>
</dbReference>
<evidence type="ECO:0000256" key="8">
    <source>
        <dbReference type="ARBA" id="ARBA00023136"/>
    </source>
</evidence>
<dbReference type="GO" id="GO:0005886">
    <property type="term" value="C:plasma membrane"/>
    <property type="evidence" value="ECO:0007669"/>
    <property type="project" value="UniProtKB-SubCell"/>
</dbReference>
<dbReference type="PANTHER" id="PTHR37324">
    <property type="entry name" value="PTS SYSTEM GALACTITOL-SPECIFIC EIIC COMPONENT"/>
    <property type="match status" value="1"/>
</dbReference>
<accession>A0A4Y9JAM3</accession>
<feature type="transmembrane region" description="Helical" evidence="9">
    <location>
        <begin position="176"/>
        <end position="196"/>
    </location>
</feature>
<keyword evidence="8 9" id="KW-0472">Membrane</keyword>
<evidence type="ECO:0000313" key="12">
    <source>
        <dbReference type="Proteomes" id="UP000297253"/>
    </source>
</evidence>
<dbReference type="InterPro" id="IPR013014">
    <property type="entry name" value="PTS_EIIC_2"/>
</dbReference>
<feature type="domain" description="PTS EIIC type-2" evidence="10">
    <location>
        <begin position="4"/>
        <end position="434"/>
    </location>
</feature>
<comment type="caution">
    <text evidence="11">The sequence shown here is derived from an EMBL/GenBank/DDBJ whole genome shotgun (WGS) entry which is preliminary data.</text>
</comment>
<keyword evidence="5" id="KW-0598">Phosphotransferase system</keyword>
<gene>
    <name evidence="11" type="ORF">E4T82_08970</name>
</gene>
<evidence type="ECO:0000256" key="4">
    <source>
        <dbReference type="ARBA" id="ARBA00022597"/>
    </source>
</evidence>